<dbReference type="EMBL" id="JAUEPO010000002">
    <property type="protein sequence ID" value="KAK3332661.1"/>
    <property type="molecule type" value="Genomic_DNA"/>
</dbReference>
<dbReference type="Proteomes" id="UP001286456">
    <property type="component" value="Unassembled WGS sequence"/>
</dbReference>
<feature type="region of interest" description="Disordered" evidence="1">
    <location>
        <begin position="130"/>
        <end position="161"/>
    </location>
</feature>
<proteinExistence type="predicted"/>
<dbReference type="AlphaFoldDB" id="A0AAE0IY32"/>
<feature type="compositionally biased region" description="Basic and acidic residues" evidence="1">
    <location>
        <begin position="147"/>
        <end position="161"/>
    </location>
</feature>
<organism evidence="2 3">
    <name type="scientific">Cercophora scortea</name>
    <dbReference type="NCBI Taxonomy" id="314031"/>
    <lineage>
        <taxon>Eukaryota</taxon>
        <taxon>Fungi</taxon>
        <taxon>Dikarya</taxon>
        <taxon>Ascomycota</taxon>
        <taxon>Pezizomycotina</taxon>
        <taxon>Sordariomycetes</taxon>
        <taxon>Sordariomycetidae</taxon>
        <taxon>Sordariales</taxon>
        <taxon>Lasiosphaeriaceae</taxon>
        <taxon>Cercophora</taxon>
    </lineage>
</organism>
<keyword evidence="3" id="KW-1185">Reference proteome</keyword>
<reference evidence="2" key="1">
    <citation type="journal article" date="2023" name="Mol. Phylogenet. Evol.">
        <title>Genome-scale phylogeny and comparative genomics of the fungal order Sordariales.</title>
        <authorList>
            <person name="Hensen N."/>
            <person name="Bonometti L."/>
            <person name="Westerberg I."/>
            <person name="Brannstrom I.O."/>
            <person name="Guillou S."/>
            <person name="Cros-Aarteil S."/>
            <person name="Calhoun S."/>
            <person name="Haridas S."/>
            <person name="Kuo A."/>
            <person name="Mondo S."/>
            <person name="Pangilinan J."/>
            <person name="Riley R."/>
            <person name="LaButti K."/>
            <person name="Andreopoulos B."/>
            <person name="Lipzen A."/>
            <person name="Chen C."/>
            <person name="Yan M."/>
            <person name="Daum C."/>
            <person name="Ng V."/>
            <person name="Clum A."/>
            <person name="Steindorff A."/>
            <person name="Ohm R.A."/>
            <person name="Martin F."/>
            <person name="Silar P."/>
            <person name="Natvig D.O."/>
            <person name="Lalanne C."/>
            <person name="Gautier V."/>
            <person name="Ament-Velasquez S.L."/>
            <person name="Kruys A."/>
            <person name="Hutchinson M.I."/>
            <person name="Powell A.J."/>
            <person name="Barry K."/>
            <person name="Miller A.N."/>
            <person name="Grigoriev I.V."/>
            <person name="Debuchy R."/>
            <person name="Gladieux P."/>
            <person name="Hiltunen Thoren M."/>
            <person name="Johannesson H."/>
        </authorList>
    </citation>
    <scope>NUCLEOTIDE SEQUENCE</scope>
    <source>
        <strain evidence="2">SMH4131-1</strain>
    </source>
</reference>
<reference evidence="2" key="2">
    <citation type="submission" date="2023-06" db="EMBL/GenBank/DDBJ databases">
        <authorList>
            <consortium name="Lawrence Berkeley National Laboratory"/>
            <person name="Haridas S."/>
            <person name="Hensen N."/>
            <person name="Bonometti L."/>
            <person name="Westerberg I."/>
            <person name="Brannstrom I.O."/>
            <person name="Guillou S."/>
            <person name="Cros-Aarteil S."/>
            <person name="Calhoun S."/>
            <person name="Kuo A."/>
            <person name="Mondo S."/>
            <person name="Pangilinan J."/>
            <person name="Riley R."/>
            <person name="Labutti K."/>
            <person name="Andreopoulos B."/>
            <person name="Lipzen A."/>
            <person name="Chen C."/>
            <person name="Yanf M."/>
            <person name="Daum C."/>
            <person name="Ng V."/>
            <person name="Clum A."/>
            <person name="Steindorff A."/>
            <person name="Ohm R."/>
            <person name="Martin F."/>
            <person name="Silar P."/>
            <person name="Natvig D."/>
            <person name="Lalanne C."/>
            <person name="Gautier V."/>
            <person name="Ament-Velasquez S.L."/>
            <person name="Kruys A."/>
            <person name="Hutchinson M.I."/>
            <person name="Powell A.J."/>
            <person name="Barry K."/>
            <person name="Miller A.N."/>
            <person name="Grigoriev I.V."/>
            <person name="Debuchy R."/>
            <person name="Gladieux P."/>
            <person name="Thoren M.H."/>
            <person name="Johannesson H."/>
        </authorList>
    </citation>
    <scope>NUCLEOTIDE SEQUENCE</scope>
    <source>
        <strain evidence="2">SMH4131-1</strain>
    </source>
</reference>
<accession>A0AAE0IY32</accession>
<gene>
    <name evidence="2" type="ORF">B0T19DRAFT_108597</name>
</gene>
<evidence type="ECO:0000313" key="3">
    <source>
        <dbReference type="Proteomes" id="UP001286456"/>
    </source>
</evidence>
<comment type="caution">
    <text evidence="2">The sequence shown here is derived from an EMBL/GenBank/DDBJ whole genome shotgun (WGS) entry which is preliminary data.</text>
</comment>
<sequence length="334" mass="36961">MEDDSRPTPSASAAGNESQQRVDVLLTRLNSVKNAPAWLVTSWQSVNGAGDNSTAKIFLVEGGFPAWFAYVLTKNATESKGHFDGKAAQCQLIADLEGESVAYRKILASQLAAAIPRQVREKIDSLQERKIRPLNDGVSQGPSKKRKTDDNARSSDRDDQYQHVLVNAPLERAVTLFPRDLFDSILRYPDPKNEGGFVAAISMSFPAQREGTIECQMALEITEDKVAYFARELFKNRVETKDGLRYLRSGRAKIVPNPKFTLTGCDHGIIPSIFGKKASRGIETSPKYRNEVKQCRDITDAVSMVISASAYEGATISLDLGLWEGTLIKRELYL</sequence>
<evidence type="ECO:0000256" key="1">
    <source>
        <dbReference type="SAM" id="MobiDB-lite"/>
    </source>
</evidence>
<evidence type="ECO:0000313" key="2">
    <source>
        <dbReference type="EMBL" id="KAK3332661.1"/>
    </source>
</evidence>
<protein>
    <submittedName>
        <fullName evidence="2">Uncharacterized protein</fullName>
    </submittedName>
</protein>
<name>A0AAE0IY32_9PEZI</name>